<evidence type="ECO:0000313" key="2">
    <source>
        <dbReference type="Proteomes" id="UP000886501"/>
    </source>
</evidence>
<organism evidence="1 2">
    <name type="scientific">Thelephora ganbajun</name>
    <name type="common">Ganba fungus</name>
    <dbReference type="NCBI Taxonomy" id="370292"/>
    <lineage>
        <taxon>Eukaryota</taxon>
        <taxon>Fungi</taxon>
        <taxon>Dikarya</taxon>
        <taxon>Basidiomycota</taxon>
        <taxon>Agaricomycotina</taxon>
        <taxon>Agaricomycetes</taxon>
        <taxon>Thelephorales</taxon>
        <taxon>Thelephoraceae</taxon>
        <taxon>Thelephora</taxon>
    </lineage>
</organism>
<reference evidence="1" key="1">
    <citation type="submission" date="2019-10" db="EMBL/GenBank/DDBJ databases">
        <authorList>
            <consortium name="DOE Joint Genome Institute"/>
            <person name="Kuo A."/>
            <person name="Miyauchi S."/>
            <person name="Kiss E."/>
            <person name="Drula E."/>
            <person name="Kohler A."/>
            <person name="Sanchez-Garcia M."/>
            <person name="Andreopoulos B."/>
            <person name="Barry K.W."/>
            <person name="Bonito G."/>
            <person name="Buee M."/>
            <person name="Carver A."/>
            <person name="Chen C."/>
            <person name="Cichocki N."/>
            <person name="Clum A."/>
            <person name="Culley D."/>
            <person name="Crous P.W."/>
            <person name="Fauchery L."/>
            <person name="Girlanda M."/>
            <person name="Hayes R."/>
            <person name="Keri Z."/>
            <person name="Labutti K."/>
            <person name="Lipzen A."/>
            <person name="Lombard V."/>
            <person name="Magnuson J."/>
            <person name="Maillard F."/>
            <person name="Morin E."/>
            <person name="Murat C."/>
            <person name="Nolan M."/>
            <person name="Ohm R."/>
            <person name="Pangilinan J."/>
            <person name="Pereira M."/>
            <person name="Perotto S."/>
            <person name="Peter M."/>
            <person name="Riley R."/>
            <person name="Sitrit Y."/>
            <person name="Stielow B."/>
            <person name="Szollosi G."/>
            <person name="Zifcakova L."/>
            <person name="Stursova M."/>
            <person name="Spatafora J.W."/>
            <person name="Tedersoo L."/>
            <person name="Vaario L.-M."/>
            <person name="Yamada A."/>
            <person name="Yan M."/>
            <person name="Wang P."/>
            <person name="Xu J."/>
            <person name="Bruns T."/>
            <person name="Baldrian P."/>
            <person name="Vilgalys R."/>
            <person name="Henrissat B."/>
            <person name="Grigoriev I.V."/>
            <person name="Hibbett D."/>
            <person name="Nagy L.G."/>
            <person name="Martin F.M."/>
        </authorList>
    </citation>
    <scope>NUCLEOTIDE SEQUENCE</scope>
    <source>
        <strain evidence="1">P2</strain>
    </source>
</reference>
<comment type="caution">
    <text evidence="1">The sequence shown here is derived from an EMBL/GenBank/DDBJ whole genome shotgun (WGS) entry which is preliminary data.</text>
</comment>
<dbReference type="Proteomes" id="UP000886501">
    <property type="component" value="Unassembled WGS sequence"/>
</dbReference>
<evidence type="ECO:0000313" key="1">
    <source>
        <dbReference type="EMBL" id="KAF9644447.1"/>
    </source>
</evidence>
<keyword evidence="2" id="KW-1185">Reference proteome</keyword>
<sequence>MVKRSVLSTDADVEILKSPPATTRPLTGGGKGPVELDLDFDADVSAILPKRESVGSRLVKFFKKLRDSLPGRDIVNNSIEAHSIKTFFKKLGDTLFGRDVVDDKIQVRSVEIDPQLLAELQALVNIILLRAEGKDSCKRLYPFGRPNKR</sequence>
<gene>
    <name evidence="1" type="ORF">BDM02DRAFT_947105</name>
</gene>
<protein>
    <submittedName>
        <fullName evidence="1">Uncharacterized protein</fullName>
    </submittedName>
</protein>
<dbReference type="EMBL" id="MU118138">
    <property type="protein sequence ID" value="KAF9644447.1"/>
    <property type="molecule type" value="Genomic_DNA"/>
</dbReference>
<name>A0ACB6Z4J5_THEGA</name>
<accession>A0ACB6Z4J5</accession>
<proteinExistence type="predicted"/>
<reference evidence="1" key="2">
    <citation type="journal article" date="2020" name="Nat. Commun.">
        <title>Large-scale genome sequencing of mycorrhizal fungi provides insights into the early evolution of symbiotic traits.</title>
        <authorList>
            <person name="Miyauchi S."/>
            <person name="Kiss E."/>
            <person name="Kuo A."/>
            <person name="Drula E."/>
            <person name="Kohler A."/>
            <person name="Sanchez-Garcia M."/>
            <person name="Morin E."/>
            <person name="Andreopoulos B."/>
            <person name="Barry K.W."/>
            <person name="Bonito G."/>
            <person name="Buee M."/>
            <person name="Carver A."/>
            <person name="Chen C."/>
            <person name="Cichocki N."/>
            <person name="Clum A."/>
            <person name="Culley D."/>
            <person name="Crous P.W."/>
            <person name="Fauchery L."/>
            <person name="Girlanda M."/>
            <person name="Hayes R.D."/>
            <person name="Keri Z."/>
            <person name="LaButti K."/>
            <person name="Lipzen A."/>
            <person name="Lombard V."/>
            <person name="Magnuson J."/>
            <person name="Maillard F."/>
            <person name="Murat C."/>
            <person name="Nolan M."/>
            <person name="Ohm R.A."/>
            <person name="Pangilinan J."/>
            <person name="Pereira M.F."/>
            <person name="Perotto S."/>
            <person name="Peter M."/>
            <person name="Pfister S."/>
            <person name="Riley R."/>
            <person name="Sitrit Y."/>
            <person name="Stielow J.B."/>
            <person name="Szollosi G."/>
            <person name="Zifcakova L."/>
            <person name="Stursova M."/>
            <person name="Spatafora J.W."/>
            <person name="Tedersoo L."/>
            <person name="Vaario L.M."/>
            <person name="Yamada A."/>
            <person name="Yan M."/>
            <person name="Wang P."/>
            <person name="Xu J."/>
            <person name="Bruns T."/>
            <person name="Baldrian P."/>
            <person name="Vilgalys R."/>
            <person name="Dunand C."/>
            <person name="Henrissat B."/>
            <person name="Grigoriev I.V."/>
            <person name="Hibbett D."/>
            <person name="Nagy L.G."/>
            <person name="Martin F.M."/>
        </authorList>
    </citation>
    <scope>NUCLEOTIDE SEQUENCE</scope>
    <source>
        <strain evidence="1">P2</strain>
    </source>
</reference>